<organism evidence="1 2">
    <name type="scientific">Caloranaerobacter azorensis DSM 13643</name>
    <dbReference type="NCBI Taxonomy" id="1121264"/>
    <lineage>
        <taxon>Bacteria</taxon>
        <taxon>Bacillati</taxon>
        <taxon>Bacillota</taxon>
        <taxon>Tissierellia</taxon>
        <taxon>Tissierellales</taxon>
        <taxon>Thermohalobacteraceae</taxon>
        <taxon>Caloranaerobacter</taxon>
    </lineage>
</organism>
<evidence type="ECO:0000313" key="2">
    <source>
        <dbReference type="Proteomes" id="UP000183967"/>
    </source>
</evidence>
<sequence>MKNFRSLNVTRQEKGKIKLIQTNKFKKHMKVHESQFIIPYQKLIKYMELKGTFNNIKDRFVEMVVEFPIDIGYSDLCKISDKDEVVYAKRKNRDIYSKFTLDGKSKPTNKCVVILNQSYTNQNEYYLITMFPGQYAVKEPQDRNIKTEEEKKKVLEFWSNHALVFKAKDIDLETVTYRCPYEQMA</sequence>
<dbReference type="Proteomes" id="UP000183967">
    <property type="component" value="Unassembled WGS sequence"/>
</dbReference>
<gene>
    <name evidence="1" type="ORF">SAMN02745135_01689</name>
</gene>
<protein>
    <submittedName>
        <fullName evidence="1">Uncharacterized protein</fullName>
    </submittedName>
</protein>
<dbReference type="OrthoDB" id="2083995at2"/>
<dbReference type="RefSeq" id="WP_073196935.1">
    <property type="nucleotide sequence ID" value="NZ_FQXO01000046.1"/>
</dbReference>
<evidence type="ECO:0000313" key="1">
    <source>
        <dbReference type="EMBL" id="SHH68982.1"/>
    </source>
</evidence>
<proteinExistence type="predicted"/>
<reference evidence="2" key="1">
    <citation type="submission" date="2016-11" db="EMBL/GenBank/DDBJ databases">
        <authorList>
            <person name="Varghese N."/>
            <person name="Submissions S."/>
        </authorList>
    </citation>
    <scope>NUCLEOTIDE SEQUENCE [LARGE SCALE GENOMIC DNA]</scope>
    <source>
        <strain evidence="2">DSM 13643</strain>
    </source>
</reference>
<accession>A0A1M5V139</accession>
<keyword evidence="2" id="KW-1185">Reference proteome</keyword>
<dbReference type="EMBL" id="FQXO01000046">
    <property type="protein sequence ID" value="SHH68982.1"/>
    <property type="molecule type" value="Genomic_DNA"/>
</dbReference>
<dbReference type="AlphaFoldDB" id="A0A1M5V139"/>
<name>A0A1M5V139_9FIRM</name>